<dbReference type="HOGENOM" id="CLU_3338664_0_0_2"/>
<evidence type="ECO:0000313" key="2">
    <source>
        <dbReference type="Proteomes" id="UP000002308"/>
    </source>
</evidence>
<dbReference type="Proteomes" id="UP000002308">
    <property type="component" value="Chromosome"/>
</dbReference>
<dbReference type="KEGG" id="siy:YG5714_3012"/>
<protein>
    <submittedName>
        <fullName evidence="1">Uncharacterized protein</fullName>
    </submittedName>
</protein>
<dbReference type="EMBL" id="CP001403">
    <property type="protein sequence ID" value="ACP46437.1"/>
    <property type="molecule type" value="Genomic_DNA"/>
</dbReference>
<gene>
    <name evidence="1" type="ordered locus">YG5714_3012</name>
</gene>
<dbReference type="AlphaFoldDB" id="C3N8T2"/>
<sequence>MIAGSNPAGPTQLVEKPLDKLKEVITTNTKNTLVFPI</sequence>
<name>C3N8T2_SACI7</name>
<reference evidence="1 2" key="1">
    <citation type="journal article" date="2009" name="Proc. Natl. Acad. Sci. U.S.A.">
        <title>Biogeography of the Sulfolobus islandicus pan-genome.</title>
        <authorList>
            <person name="Reno M.L."/>
            <person name="Held N.L."/>
            <person name="Fields C.J."/>
            <person name="Burke P.V."/>
            <person name="Whitaker R.J."/>
        </authorList>
    </citation>
    <scope>NUCLEOTIDE SEQUENCE [LARGE SCALE GENOMIC DNA]</scope>
    <source>
        <strain evidence="2">Y.G.57.14 / Yellowstone #1</strain>
    </source>
</reference>
<accession>C3N8T2</accession>
<evidence type="ECO:0000313" key="1">
    <source>
        <dbReference type="EMBL" id="ACP46437.1"/>
    </source>
</evidence>
<proteinExistence type="predicted"/>
<organism evidence="1 2">
    <name type="scientific">Saccharolobus islandicus (strain Y.G.57.14 / Yellowstone #1)</name>
    <name type="common">Sulfolobus islandicus</name>
    <dbReference type="NCBI Taxonomy" id="439386"/>
    <lineage>
        <taxon>Archaea</taxon>
        <taxon>Thermoproteota</taxon>
        <taxon>Thermoprotei</taxon>
        <taxon>Sulfolobales</taxon>
        <taxon>Sulfolobaceae</taxon>
        <taxon>Saccharolobus</taxon>
    </lineage>
</organism>